<dbReference type="SMART" id="SM00530">
    <property type="entry name" value="HTH_XRE"/>
    <property type="match status" value="1"/>
</dbReference>
<feature type="transmembrane region" description="Helical" evidence="1">
    <location>
        <begin position="129"/>
        <end position="149"/>
    </location>
</feature>
<dbReference type="InterPro" id="IPR010982">
    <property type="entry name" value="Lambda_DNA-bd_dom_sf"/>
</dbReference>
<name>A0A917I249_9FLAO</name>
<feature type="transmembrane region" description="Helical" evidence="1">
    <location>
        <begin position="169"/>
        <end position="189"/>
    </location>
</feature>
<sequence>MEFKNILVMKQPELGKKILELRKQKGFTQEELVEKCNINVRTIQRIEAGDVSPRSFTIKAILEVLGFNYEEVLGDEYVPGKFDKLLRINPNTVNKQLNTAWVFGIVYFMVGFVEFAFEFMQGYFENRSLYIIFYTVTKLITISSLFFFIRGFVIAGSLYKNHLLQMSSFLLLSVAVLSTIADITTLFAFEEFSGLITASIFMSMGVLMVFFGVAILRLKNQLGDIAKYTGVLEIVTGICFFTILLSPIGAFTLIVVEILEIILIYKVALRLKKVA</sequence>
<keyword evidence="1" id="KW-0812">Transmembrane</keyword>
<dbReference type="AlphaFoldDB" id="A0A917I249"/>
<dbReference type="Gene3D" id="1.10.260.40">
    <property type="entry name" value="lambda repressor-like DNA-binding domains"/>
    <property type="match status" value="1"/>
</dbReference>
<dbReference type="SUPFAM" id="SSF47413">
    <property type="entry name" value="lambda repressor-like DNA-binding domains"/>
    <property type="match status" value="1"/>
</dbReference>
<keyword evidence="1" id="KW-1133">Transmembrane helix</keyword>
<protein>
    <recommendedName>
        <fullName evidence="2">HTH cro/C1-type domain-containing protein</fullName>
    </recommendedName>
</protein>
<comment type="caution">
    <text evidence="3">The sequence shown here is derived from an EMBL/GenBank/DDBJ whole genome shotgun (WGS) entry which is preliminary data.</text>
</comment>
<feature type="domain" description="HTH cro/C1-type" evidence="2">
    <location>
        <begin position="18"/>
        <end position="72"/>
    </location>
</feature>
<accession>A0A917I249</accession>
<evidence type="ECO:0000256" key="1">
    <source>
        <dbReference type="SAM" id="Phobius"/>
    </source>
</evidence>
<feature type="transmembrane region" description="Helical" evidence="1">
    <location>
        <begin position="195"/>
        <end position="216"/>
    </location>
</feature>
<dbReference type="CDD" id="cd00093">
    <property type="entry name" value="HTH_XRE"/>
    <property type="match status" value="1"/>
</dbReference>
<gene>
    <name evidence="3" type="ORF">GCM10011416_21650</name>
</gene>
<dbReference type="EMBL" id="BMJW01000003">
    <property type="protein sequence ID" value="GGH02541.1"/>
    <property type="molecule type" value="Genomic_DNA"/>
</dbReference>
<evidence type="ECO:0000259" key="2">
    <source>
        <dbReference type="PROSITE" id="PS50943"/>
    </source>
</evidence>
<dbReference type="Pfam" id="PF01381">
    <property type="entry name" value="HTH_3"/>
    <property type="match status" value="1"/>
</dbReference>
<evidence type="ECO:0000313" key="4">
    <source>
        <dbReference type="Proteomes" id="UP000633278"/>
    </source>
</evidence>
<proteinExistence type="predicted"/>
<feature type="transmembrane region" description="Helical" evidence="1">
    <location>
        <begin position="97"/>
        <end position="117"/>
    </location>
</feature>
<dbReference type="PROSITE" id="PS50943">
    <property type="entry name" value="HTH_CROC1"/>
    <property type="match status" value="1"/>
</dbReference>
<dbReference type="GO" id="GO:0003677">
    <property type="term" value="F:DNA binding"/>
    <property type="evidence" value="ECO:0007669"/>
    <property type="project" value="InterPro"/>
</dbReference>
<reference evidence="3" key="1">
    <citation type="journal article" date="2014" name="Int. J. Syst. Evol. Microbiol.">
        <title>Complete genome sequence of Corynebacterium casei LMG S-19264T (=DSM 44701T), isolated from a smear-ripened cheese.</title>
        <authorList>
            <consortium name="US DOE Joint Genome Institute (JGI-PGF)"/>
            <person name="Walter F."/>
            <person name="Albersmeier A."/>
            <person name="Kalinowski J."/>
            <person name="Ruckert C."/>
        </authorList>
    </citation>
    <scope>NUCLEOTIDE SEQUENCE</scope>
    <source>
        <strain evidence="3">CGMCC 1.15763</strain>
    </source>
</reference>
<reference evidence="3" key="2">
    <citation type="submission" date="2020-09" db="EMBL/GenBank/DDBJ databases">
        <authorList>
            <person name="Sun Q."/>
            <person name="Zhou Y."/>
        </authorList>
    </citation>
    <scope>NUCLEOTIDE SEQUENCE</scope>
    <source>
        <strain evidence="3">CGMCC 1.15763</strain>
    </source>
</reference>
<keyword evidence="1" id="KW-0472">Membrane</keyword>
<evidence type="ECO:0000313" key="3">
    <source>
        <dbReference type="EMBL" id="GGH02541.1"/>
    </source>
</evidence>
<dbReference type="InterPro" id="IPR001387">
    <property type="entry name" value="Cro/C1-type_HTH"/>
</dbReference>
<keyword evidence="4" id="KW-1185">Reference proteome</keyword>
<dbReference type="Proteomes" id="UP000633278">
    <property type="component" value="Unassembled WGS sequence"/>
</dbReference>
<organism evidence="3 4">
    <name type="scientific">Polaribacter pacificus</name>
    <dbReference type="NCBI Taxonomy" id="1775173"/>
    <lineage>
        <taxon>Bacteria</taxon>
        <taxon>Pseudomonadati</taxon>
        <taxon>Bacteroidota</taxon>
        <taxon>Flavobacteriia</taxon>
        <taxon>Flavobacteriales</taxon>
        <taxon>Flavobacteriaceae</taxon>
    </lineage>
</organism>